<dbReference type="SUPFAM" id="SSF51556">
    <property type="entry name" value="Metallo-dependent hydrolases"/>
    <property type="match status" value="1"/>
</dbReference>
<keyword evidence="1" id="KW-0732">Signal</keyword>
<feature type="chain" id="PRO_5022800544" evidence="1">
    <location>
        <begin position="28"/>
        <end position="603"/>
    </location>
</feature>
<dbReference type="AlphaFoldDB" id="A0A5C4RW99"/>
<evidence type="ECO:0000259" key="2">
    <source>
        <dbReference type="Pfam" id="PF01979"/>
    </source>
</evidence>
<dbReference type="Gene3D" id="1.20.58.520">
    <property type="entry name" value="Amidohydrolase"/>
    <property type="match status" value="1"/>
</dbReference>
<evidence type="ECO:0000256" key="1">
    <source>
        <dbReference type="SAM" id="SignalP"/>
    </source>
</evidence>
<keyword evidence="3" id="KW-0378">Hydrolase</keyword>
<dbReference type="InterPro" id="IPR011059">
    <property type="entry name" value="Metal-dep_hydrolase_composite"/>
</dbReference>
<feature type="domain" description="Amidohydrolase-related" evidence="2">
    <location>
        <begin position="87"/>
        <end position="423"/>
    </location>
</feature>
<accession>A0A5C4RW99</accession>
<comment type="caution">
    <text evidence="3">The sequence shown here is derived from an EMBL/GenBank/DDBJ whole genome shotgun (WGS) entry which is preliminary data.</text>
</comment>
<gene>
    <name evidence="3" type="ORF">E1B00_05960</name>
</gene>
<dbReference type="PANTHER" id="PTHR43135:SF3">
    <property type="entry name" value="ALPHA-D-RIBOSE 1-METHYLPHOSPHONATE 5-TRIPHOSPHATE DIPHOSPHATASE"/>
    <property type="match status" value="1"/>
</dbReference>
<dbReference type="Proteomes" id="UP000305760">
    <property type="component" value="Unassembled WGS sequence"/>
</dbReference>
<feature type="signal peptide" evidence="1">
    <location>
        <begin position="1"/>
        <end position="27"/>
    </location>
</feature>
<reference evidence="3 4" key="1">
    <citation type="submission" date="2019-03" db="EMBL/GenBank/DDBJ databases">
        <title>Arenimonas daejeonensis sp. nov., isolated from compost.</title>
        <authorList>
            <person name="Jeon C.O."/>
        </authorList>
    </citation>
    <scope>NUCLEOTIDE SEQUENCE [LARGE SCALE GENOMIC DNA]</scope>
    <source>
        <strain evidence="3 4">R29</strain>
    </source>
</reference>
<dbReference type="InterPro" id="IPR008979">
    <property type="entry name" value="Galactose-bd-like_sf"/>
</dbReference>
<dbReference type="RefSeq" id="WP_139446601.1">
    <property type="nucleotide sequence ID" value="NZ_SMDR01000001.1"/>
</dbReference>
<dbReference type="InterPro" id="IPR032466">
    <property type="entry name" value="Metal_Hydrolase"/>
</dbReference>
<dbReference type="SUPFAM" id="SSF51338">
    <property type="entry name" value="Composite domain of metallo-dependent hydrolases"/>
    <property type="match status" value="1"/>
</dbReference>
<proteinExistence type="predicted"/>
<dbReference type="Gene3D" id="2.30.40.10">
    <property type="entry name" value="Urease, subunit C, domain 1"/>
    <property type="match status" value="1"/>
</dbReference>
<dbReference type="PANTHER" id="PTHR43135">
    <property type="entry name" value="ALPHA-D-RIBOSE 1-METHYLPHOSPHONATE 5-TRIPHOSPHATE DIPHOSPHATASE"/>
    <property type="match status" value="1"/>
</dbReference>
<sequence>MKLLKIGAAASAVALAGLLWTMAPEPAATAPARPDPTRFVIRDVRVFDGETFVERATVRVRNGLIEAVGADVAAPAGWEVVEGGGRTLLPGLIDAHVHTWGEARRDALRFGVTTQLDMFSDHRQLAVAKAERADLSRGDQADLWSAGTLATAEGGHGTQFGLAVPTLATPAEAPAWVAARQAEGSDFIKIVREDLHVYTDARRLPTLDAATSAAVISAAHAAGLRAVVHASAQDAARESLRDGADGLVHVFQDQPADEDVVALAKARGAFVVPTLTVIAGFSGERSALADDPRLAAWLSAGQRETLAGRMHEGAANPVMLANAVESVRRLHAAGVVVLAGTDAPNPNTAHGVSLHEEIARLADAGLGVEAALAAATSAPARAFGLADRGRIAPGLRADLVLVEGDPRQDIRATRAIATIWKNGHRVDRRVEPTATPVLEPGPISHFDGEAIDGRVGSGWVPTSDQMAGGRSQARIDRVAGGADGSAGALRVSGNVQAGGTQVWAGAFYNPGEQMMQALDVGPGRELVLRVRGDGRELSVMLFSGAQGGAPAVRRVPTGPAWREHRLALDGFAGADPSQLRAFAITTDGPAGAFEFDLDQVEIR</sequence>
<dbReference type="GO" id="GO:0016810">
    <property type="term" value="F:hydrolase activity, acting on carbon-nitrogen (but not peptide) bonds"/>
    <property type="evidence" value="ECO:0007669"/>
    <property type="project" value="InterPro"/>
</dbReference>
<dbReference type="Pfam" id="PF01979">
    <property type="entry name" value="Amidohydro_1"/>
    <property type="match status" value="1"/>
</dbReference>
<evidence type="ECO:0000313" key="4">
    <source>
        <dbReference type="Proteomes" id="UP000305760"/>
    </source>
</evidence>
<dbReference type="InterPro" id="IPR051781">
    <property type="entry name" value="Metallo-dep_Hydrolase"/>
</dbReference>
<dbReference type="Gene3D" id="3.30.110.90">
    <property type="entry name" value="Amidohydrolase"/>
    <property type="match status" value="1"/>
</dbReference>
<keyword evidence="4" id="KW-1185">Reference proteome</keyword>
<dbReference type="SUPFAM" id="SSF49785">
    <property type="entry name" value="Galactose-binding domain-like"/>
    <property type="match status" value="1"/>
</dbReference>
<evidence type="ECO:0000313" key="3">
    <source>
        <dbReference type="EMBL" id="TNJ35298.1"/>
    </source>
</evidence>
<dbReference type="Gene3D" id="3.40.50.10910">
    <property type="entry name" value="Amidohydrolase"/>
    <property type="match status" value="1"/>
</dbReference>
<dbReference type="InterPro" id="IPR006680">
    <property type="entry name" value="Amidohydro-rel"/>
</dbReference>
<organism evidence="3 4">
    <name type="scientific">Arenimonas terrae</name>
    <dbReference type="NCBI Taxonomy" id="2546226"/>
    <lineage>
        <taxon>Bacteria</taxon>
        <taxon>Pseudomonadati</taxon>
        <taxon>Pseudomonadota</taxon>
        <taxon>Gammaproteobacteria</taxon>
        <taxon>Lysobacterales</taxon>
        <taxon>Lysobacteraceae</taxon>
        <taxon>Arenimonas</taxon>
    </lineage>
</organism>
<name>A0A5C4RW99_9GAMM</name>
<dbReference type="EMBL" id="SMDR01000001">
    <property type="protein sequence ID" value="TNJ35298.1"/>
    <property type="molecule type" value="Genomic_DNA"/>
</dbReference>
<protein>
    <submittedName>
        <fullName evidence="3">Amidohydrolase</fullName>
    </submittedName>
</protein>
<dbReference type="OrthoDB" id="9782972at2"/>